<dbReference type="CDD" id="cd02440">
    <property type="entry name" value="AdoMet_MTases"/>
    <property type="match status" value="1"/>
</dbReference>
<accession>A0A3B0X1V6</accession>
<protein>
    <recommendedName>
        <fullName evidence="1">Tellurite resistance methyltransferase TehB-like domain-containing protein</fullName>
    </recommendedName>
</protein>
<reference evidence="2" key="1">
    <citation type="submission" date="2018-06" db="EMBL/GenBank/DDBJ databases">
        <authorList>
            <person name="Zhirakovskaya E."/>
        </authorList>
    </citation>
    <scope>NUCLEOTIDE SEQUENCE</scope>
</reference>
<dbReference type="Gene3D" id="3.40.50.150">
    <property type="entry name" value="Vaccinia Virus protein VP39"/>
    <property type="match status" value="1"/>
</dbReference>
<proteinExistence type="predicted"/>
<dbReference type="EMBL" id="UOFF01000404">
    <property type="protein sequence ID" value="VAW57502.1"/>
    <property type="molecule type" value="Genomic_DNA"/>
</dbReference>
<evidence type="ECO:0000313" key="2">
    <source>
        <dbReference type="EMBL" id="VAW57502.1"/>
    </source>
</evidence>
<dbReference type="Pfam" id="PF03848">
    <property type="entry name" value="TehB"/>
    <property type="match status" value="1"/>
</dbReference>
<name>A0A3B0X1V6_9ZZZZ</name>
<evidence type="ECO:0000259" key="1">
    <source>
        <dbReference type="Pfam" id="PF03848"/>
    </source>
</evidence>
<gene>
    <name evidence="2" type="ORF">MNBD_GAMMA07-2642</name>
</gene>
<sequence>MPNWDEVYTEKDISQATPADVLLVNEYLLTTNGQALDYASGLAGNGLYLEQRGYQVTAWDFSAVAVNKINQHAKENNLNIIAQQHDLENHIPPKRNQFDVVIVSYFLHRETLRHLMMFLKKDGLLFYQTFSGAQYQSQGPARESFRLKQNELLQVFSDMTLMYYREDDIHATGEAARPGQVYLVAKK</sequence>
<feature type="domain" description="Tellurite resistance methyltransferase TehB-like" evidence="1">
    <location>
        <begin position="8"/>
        <end position="172"/>
    </location>
</feature>
<dbReference type="AlphaFoldDB" id="A0A3B0X1V6"/>
<dbReference type="SUPFAM" id="SSF53335">
    <property type="entry name" value="S-adenosyl-L-methionine-dependent methyltransferases"/>
    <property type="match status" value="1"/>
</dbReference>
<dbReference type="InterPro" id="IPR029063">
    <property type="entry name" value="SAM-dependent_MTases_sf"/>
</dbReference>
<dbReference type="InterPro" id="IPR015985">
    <property type="entry name" value="TehB-like_dom"/>
</dbReference>
<organism evidence="2">
    <name type="scientific">hydrothermal vent metagenome</name>
    <dbReference type="NCBI Taxonomy" id="652676"/>
    <lineage>
        <taxon>unclassified sequences</taxon>
        <taxon>metagenomes</taxon>
        <taxon>ecological metagenomes</taxon>
    </lineage>
</organism>